<feature type="transmembrane region" description="Helical" evidence="1">
    <location>
        <begin position="16"/>
        <end position="37"/>
    </location>
</feature>
<accession>A0ABV7D4T6</accession>
<dbReference type="GO" id="GO:0016787">
    <property type="term" value="F:hydrolase activity"/>
    <property type="evidence" value="ECO:0007669"/>
    <property type="project" value="UniProtKB-KW"/>
</dbReference>
<feature type="transmembrane region" description="Helical" evidence="1">
    <location>
        <begin position="261"/>
        <end position="283"/>
    </location>
</feature>
<feature type="domain" description="CAAX prenyl protease 2/Lysostaphin resistance protein A-like" evidence="2">
    <location>
        <begin position="146"/>
        <end position="243"/>
    </location>
</feature>
<dbReference type="PANTHER" id="PTHR35797:SF1">
    <property type="entry name" value="PROTEASE"/>
    <property type="match status" value="1"/>
</dbReference>
<organism evidence="3 4">
    <name type="scientific">Kordiimonas pumila</name>
    <dbReference type="NCBI Taxonomy" id="2161677"/>
    <lineage>
        <taxon>Bacteria</taxon>
        <taxon>Pseudomonadati</taxon>
        <taxon>Pseudomonadota</taxon>
        <taxon>Alphaproteobacteria</taxon>
        <taxon>Kordiimonadales</taxon>
        <taxon>Kordiimonadaceae</taxon>
        <taxon>Kordiimonas</taxon>
    </lineage>
</organism>
<dbReference type="PANTHER" id="PTHR35797">
    <property type="entry name" value="PROTEASE-RELATED"/>
    <property type="match status" value="1"/>
</dbReference>
<evidence type="ECO:0000259" key="2">
    <source>
        <dbReference type="Pfam" id="PF02517"/>
    </source>
</evidence>
<keyword evidence="1" id="KW-0472">Membrane</keyword>
<feature type="transmembrane region" description="Helical" evidence="1">
    <location>
        <begin position="49"/>
        <end position="74"/>
    </location>
</feature>
<dbReference type="InterPro" id="IPR003675">
    <property type="entry name" value="Rce1/LyrA-like_dom"/>
</dbReference>
<evidence type="ECO:0000256" key="1">
    <source>
        <dbReference type="SAM" id="Phobius"/>
    </source>
</evidence>
<comment type="caution">
    <text evidence="3">The sequence shown here is derived from an EMBL/GenBank/DDBJ whole genome shotgun (WGS) entry which is preliminary data.</text>
</comment>
<feature type="transmembrane region" description="Helical" evidence="1">
    <location>
        <begin position="205"/>
        <end position="224"/>
    </location>
</feature>
<feature type="transmembrane region" description="Helical" evidence="1">
    <location>
        <begin position="170"/>
        <end position="193"/>
    </location>
</feature>
<gene>
    <name evidence="3" type="ORF">ACFOKA_08930</name>
</gene>
<keyword evidence="3" id="KW-0378">Hydrolase</keyword>
<keyword evidence="4" id="KW-1185">Reference proteome</keyword>
<dbReference type="Proteomes" id="UP001595444">
    <property type="component" value="Unassembled WGS sequence"/>
</dbReference>
<dbReference type="InterPro" id="IPR042150">
    <property type="entry name" value="MmRce1-like"/>
</dbReference>
<dbReference type="EC" id="3.4.-.-" evidence="3"/>
<keyword evidence="1" id="KW-0812">Transmembrane</keyword>
<reference evidence="4" key="1">
    <citation type="journal article" date="2019" name="Int. J. Syst. Evol. Microbiol.">
        <title>The Global Catalogue of Microorganisms (GCM) 10K type strain sequencing project: providing services to taxonomists for standard genome sequencing and annotation.</title>
        <authorList>
            <consortium name="The Broad Institute Genomics Platform"/>
            <consortium name="The Broad Institute Genome Sequencing Center for Infectious Disease"/>
            <person name="Wu L."/>
            <person name="Ma J."/>
        </authorList>
    </citation>
    <scope>NUCLEOTIDE SEQUENCE [LARGE SCALE GENOMIC DNA]</scope>
    <source>
        <strain evidence="4">KCTC 62164</strain>
    </source>
</reference>
<evidence type="ECO:0000313" key="3">
    <source>
        <dbReference type="EMBL" id="MFC3052029.1"/>
    </source>
</evidence>
<evidence type="ECO:0000313" key="4">
    <source>
        <dbReference type="Proteomes" id="UP001595444"/>
    </source>
</evidence>
<feature type="transmembrane region" description="Helical" evidence="1">
    <location>
        <begin position="130"/>
        <end position="149"/>
    </location>
</feature>
<dbReference type="Pfam" id="PF02517">
    <property type="entry name" value="Rce1-like"/>
    <property type="match status" value="1"/>
</dbReference>
<proteinExistence type="predicted"/>
<protein>
    <submittedName>
        <fullName evidence="3">CPBP family intramembrane glutamic endopeptidase</fullName>
        <ecNumber evidence="3">3.4.-.-</ecNumber>
    </submittedName>
</protein>
<keyword evidence="1" id="KW-1133">Transmembrane helix</keyword>
<sequence length="295" mass="33168">MPAIGLEDLVDRKKTLPAVAVFILLTGLFSCGPYYLLLEQGLQRYYISGLMWCPGLAALLTCKLMGFPLSVLGWKWGLARWQCMAFGLPILYGLCAYAFIWAGGFAGVLNPRYINEAGAHLGLMGWSTEAVLVLSIFVFGGLAMVWRISNALGEEIGWRGLLVPMLMRRFSFSVTSFIIGLLWALWHAPLIFYTSYNAGPYGLEWQFLNFSILLVSMSFIMTYLRLKSGSLWTAAVFHAAHNAYVLSLLEPMSTKYESSWRYIGEFGLVLPFVTAVFALFFWYKARRDGFSDPLN</sequence>
<dbReference type="RefSeq" id="WP_194214667.1">
    <property type="nucleotide sequence ID" value="NZ_CP061205.1"/>
</dbReference>
<dbReference type="EMBL" id="JBHRSL010000007">
    <property type="protein sequence ID" value="MFC3052029.1"/>
    <property type="molecule type" value="Genomic_DNA"/>
</dbReference>
<name>A0ABV7D4T6_9PROT</name>
<feature type="transmembrane region" description="Helical" evidence="1">
    <location>
        <begin position="86"/>
        <end position="110"/>
    </location>
</feature>